<evidence type="ECO:0000313" key="1">
    <source>
        <dbReference type="EMBL" id="KAI6087142.1"/>
    </source>
</evidence>
<reference evidence="1 2" key="1">
    <citation type="journal article" date="2022" name="New Phytol.">
        <title>Ecological generalism drives hyperdiversity of secondary metabolite gene clusters in xylarialean endophytes.</title>
        <authorList>
            <person name="Franco M.E.E."/>
            <person name="Wisecaver J.H."/>
            <person name="Arnold A.E."/>
            <person name="Ju Y.M."/>
            <person name="Slot J.C."/>
            <person name="Ahrendt S."/>
            <person name="Moore L.P."/>
            <person name="Eastman K.E."/>
            <person name="Scott K."/>
            <person name="Konkel Z."/>
            <person name="Mondo S.J."/>
            <person name="Kuo A."/>
            <person name="Hayes R.D."/>
            <person name="Haridas S."/>
            <person name="Andreopoulos B."/>
            <person name="Riley R."/>
            <person name="LaButti K."/>
            <person name="Pangilinan J."/>
            <person name="Lipzen A."/>
            <person name="Amirebrahimi M."/>
            <person name="Yan J."/>
            <person name="Adam C."/>
            <person name="Keymanesh K."/>
            <person name="Ng V."/>
            <person name="Louie K."/>
            <person name="Northen T."/>
            <person name="Drula E."/>
            <person name="Henrissat B."/>
            <person name="Hsieh H.M."/>
            <person name="Youens-Clark K."/>
            <person name="Lutzoni F."/>
            <person name="Miadlikowska J."/>
            <person name="Eastwood D.C."/>
            <person name="Hamelin R.C."/>
            <person name="Grigoriev I.V."/>
            <person name="U'Ren J.M."/>
        </authorList>
    </citation>
    <scope>NUCLEOTIDE SEQUENCE [LARGE SCALE GENOMIC DNA]</scope>
    <source>
        <strain evidence="1 2">ER1909</strain>
    </source>
</reference>
<dbReference type="EMBL" id="MU394310">
    <property type="protein sequence ID" value="KAI6087142.1"/>
    <property type="molecule type" value="Genomic_DNA"/>
</dbReference>
<keyword evidence="2" id="KW-1185">Reference proteome</keyword>
<gene>
    <name evidence="1" type="ORF">F4821DRAFT_269668</name>
</gene>
<sequence length="714" mass="81028">MDAMMEDASFDCLALQELHDGQEDLIDIISETAAYGKSIQVPCIAVVGDRSSGKSSVLEAITGLRFPVKDGIGTRFPVELHLCPNSHGEDATFNVRIQSHDSSKQEEFEVSKDSFDENDISAIIDAAERTILEGGASFSEDALIVNMRGPGVPHLSLVDIPGFYPSSQHDDQSTTDREIVDRLMERYMTKCLILAVVSAQYPAASQQVLSEVKRYDEHNTRTLGIITKPDLLTSGIKNENDFMCFVKNIDESAHSLAWGWHILRNRSSSEISDTNEQRDQKEESFFESSHWSNVLSRNLGAQSLRIKLNNILLDYAKRDVQNLSKVCREVITECKSRLTLLGEPRSTTSELRAHLEKLASRFHTLCLQAVDGSYGDAFFGGLFPEHETGWFEDNRIRKLQALLRDQNRAFVHVLSTKGSKRIILPKDSKTSQPKTGLPTFLQELVDRYDFEEPAKIAFKDIAAHLQLLLPAYQGRELPGTANDTLVVKLFREQSQPWEAIARRHIQIMLSMTEEFVKKLVYYITNPDLNTFSRIIAKIVEPFFEMKLAVLESKLQELLCHYKSGRLQVLDTEFRALLTLKRRKNGHTDQVQDLFGKGPGILTQESRREPGKADQPKAASGSEIDDLIDKSETYYEMSLRTFMDNVVILAIENCLIRDLPSIIATDKFKQMTDDEIEQLASEAPDIQEARQQQHIELRFTEECLQTCLKWKMKRE</sequence>
<dbReference type="Proteomes" id="UP001497680">
    <property type="component" value="Unassembled WGS sequence"/>
</dbReference>
<organism evidence="1 2">
    <name type="scientific">Hypoxylon rubiginosum</name>
    <dbReference type="NCBI Taxonomy" id="110542"/>
    <lineage>
        <taxon>Eukaryota</taxon>
        <taxon>Fungi</taxon>
        <taxon>Dikarya</taxon>
        <taxon>Ascomycota</taxon>
        <taxon>Pezizomycotina</taxon>
        <taxon>Sordariomycetes</taxon>
        <taxon>Xylariomycetidae</taxon>
        <taxon>Xylariales</taxon>
        <taxon>Hypoxylaceae</taxon>
        <taxon>Hypoxylon</taxon>
    </lineage>
</organism>
<comment type="caution">
    <text evidence="1">The sequence shown here is derived from an EMBL/GenBank/DDBJ whole genome shotgun (WGS) entry which is preliminary data.</text>
</comment>
<proteinExistence type="predicted"/>
<name>A0ACC0D365_9PEZI</name>
<protein>
    <submittedName>
        <fullName evidence="1">Uncharacterized protein</fullName>
    </submittedName>
</protein>
<evidence type="ECO:0000313" key="2">
    <source>
        <dbReference type="Proteomes" id="UP001497680"/>
    </source>
</evidence>
<accession>A0ACC0D365</accession>